<reference evidence="2 3" key="1">
    <citation type="journal article" date="2013" name="PLoS Genet.">
        <title>The genome and development-dependent transcriptomes of Pyronema confluens: a window into fungal evolution.</title>
        <authorList>
            <person name="Traeger S."/>
            <person name="Altegoer F."/>
            <person name="Freitag M."/>
            <person name="Gabaldon T."/>
            <person name="Kempken F."/>
            <person name="Kumar A."/>
            <person name="Marcet-Houben M."/>
            <person name="Poggeler S."/>
            <person name="Stajich J.E."/>
            <person name="Nowrousian M."/>
        </authorList>
    </citation>
    <scope>NUCLEOTIDE SEQUENCE [LARGE SCALE GENOMIC DNA]</scope>
    <source>
        <strain evidence="3">CBS 100304</strain>
        <tissue evidence="2">Vegetative mycelium</tissue>
    </source>
</reference>
<dbReference type="PANTHER" id="PTHR47939">
    <property type="entry name" value="MEMBRANE-ASSOCIATED SALT-INDUCIBLE PROTEIN-LIKE"/>
    <property type="match status" value="1"/>
</dbReference>
<dbReference type="OrthoDB" id="185373at2759"/>
<evidence type="ECO:0000313" key="3">
    <source>
        <dbReference type="Proteomes" id="UP000018144"/>
    </source>
</evidence>
<protein>
    <submittedName>
        <fullName evidence="2">Similar to Pentatricopeptide repeat-containing protein At1g62720 acc. no. Q9SI78</fullName>
    </submittedName>
</protein>
<evidence type="ECO:0000313" key="2">
    <source>
        <dbReference type="EMBL" id="CCX04608.1"/>
    </source>
</evidence>
<dbReference type="InterPro" id="IPR050667">
    <property type="entry name" value="PPR-containing_protein"/>
</dbReference>
<name>U4KTZ8_PYROM</name>
<dbReference type="InterPro" id="IPR011990">
    <property type="entry name" value="TPR-like_helical_dom_sf"/>
</dbReference>
<dbReference type="AlphaFoldDB" id="U4KTZ8"/>
<dbReference type="OMA" id="PEEIMAP"/>
<keyword evidence="3" id="KW-1185">Reference proteome</keyword>
<dbReference type="PANTHER" id="PTHR47939:SF1">
    <property type="entry name" value="OS04G0684500 PROTEIN"/>
    <property type="match status" value="1"/>
</dbReference>
<organism evidence="2 3">
    <name type="scientific">Pyronema omphalodes (strain CBS 100304)</name>
    <name type="common">Pyronema confluens</name>
    <dbReference type="NCBI Taxonomy" id="1076935"/>
    <lineage>
        <taxon>Eukaryota</taxon>
        <taxon>Fungi</taxon>
        <taxon>Dikarya</taxon>
        <taxon>Ascomycota</taxon>
        <taxon>Pezizomycotina</taxon>
        <taxon>Pezizomycetes</taxon>
        <taxon>Pezizales</taxon>
        <taxon>Pyronemataceae</taxon>
        <taxon>Pyronema</taxon>
    </lineage>
</organism>
<evidence type="ECO:0000256" key="1">
    <source>
        <dbReference type="SAM" id="MobiDB-lite"/>
    </source>
</evidence>
<dbReference type="Gene3D" id="1.25.40.10">
    <property type="entry name" value="Tetratricopeptide repeat domain"/>
    <property type="match status" value="2"/>
</dbReference>
<proteinExistence type="predicted"/>
<dbReference type="STRING" id="1076935.U4KTZ8"/>
<dbReference type="Proteomes" id="UP000018144">
    <property type="component" value="Unassembled WGS sequence"/>
</dbReference>
<dbReference type="EMBL" id="HF935211">
    <property type="protein sequence ID" value="CCX04608.1"/>
    <property type="molecule type" value="Genomic_DNA"/>
</dbReference>
<feature type="region of interest" description="Disordered" evidence="1">
    <location>
        <begin position="451"/>
        <end position="475"/>
    </location>
</feature>
<dbReference type="eggNOG" id="ENOG502S3E1">
    <property type="taxonomic scope" value="Eukaryota"/>
</dbReference>
<sequence length="753" mass="86435">MLRNRARVDRQKLLHVFKNLARLKAERKVAYTEYVPPDVEERRPIGEGREYASIDLLGSAGAKAPPQESGHYLQPIQGTENKMARTAEGRRVSVIDHVTGLHRVMYSTELTDEEVQILRKLVGVMLFAREPSPEATKEVMKRLRMLENHPKLLKLISPYGWQFLWAMETDEIPGPRSRQIGELMVKAGVPMSEEQELAYIGAMFWTSSREQAIKRWEAYIKKNRSPAVWGLGVKLYCLMEQPNKAVSVVQNMVKTLGQVSYKVWIPIILAFNHIQEGKLAFHTYGRMRRYAEQNGDRITAEQFDSIAMSFLENYNPDMGLQVYKHMVFAGHNALDRQQTETYQNLSQAVKAAQQAAMDAETLNTISLDYIKSLPPSVANQYLYSGWMLNLMRMGRTDLALTLVADVMVSQGFLPDSIHYNWIIQGFLQEDRVDLAVQIGMEMIAERKRQIADSPNKPAVTTTAKPERVPDDEEKMPVAPATVQTFSILMQYYSRRQLIDKVAPLYQEMQECKIQANSYIMNHLLLALHRIRDYNQLARSFVTLVNDIKVAPDFESFSIMWTAMWRFNSSDKKVTGPFLKPRDLFRMTFQHLPKQTPESEGLMKDIWHSMMKCFFLARDLEGALLALHAGTSEWGLKIDQTIIQECAFGILRARPYDSTNPDGRPYIDAPTVVISAQKIRELGFDIKERRTGRRSQRKRTIIFDPEDGTLSSLNTIIMKDLGMTILVRDELRRARHDMGLDQVTFKEGLDKILE</sequence>
<gene>
    <name evidence="2" type="ORF">PCON_03039</name>
</gene>
<accession>U4KTZ8</accession>